<protein>
    <submittedName>
        <fullName evidence="2">Unannotated protein</fullName>
    </submittedName>
</protein>
<evidence type="ECO:0000256" key="1">
    <source>
        <dbReference type="ARBA" id="ARBA00009320"/>
    </source>
</evidence>
<sequence>MLELDKYGFPRTSGIFETIKSVDGKLVSLNRHMRRAADSARQLGISIPGEEMIRKQIIDELSKNPYAIGKLRICFGNNVFSVTHEEYQERTEPARVNFFSETVIGSQHKQFPYSSRFSILEAARDEGFDDSILFNSKNEITESAVANLLFLIDGDWITPPITAGLLPGVVRAIAIEECSVKVRPIHISEIPDIESAFLLSSLRIAQPVSHIGDMKVKIGESSLDLQARINASSQPVSVG</sequence>
<proteinExistence type="inferred from homology"/>
<dbReference type="InterPro" id="IPR043132">
    <property type="entry name" value="BCAT-like_C"/>
</dbReference>
<gene>
    <name evidence="2" type="ORF">UFOPK3820_00337</name>
</gene>
<dbReference type="SUPFAM" id="SSF56752">
    <property type="entry name" value="D-aminoacid aminotransferase-like PLP-dependent enzymes"/>
    <property type="match status" value="1"/>
</dbReference>
<evidence type="ECO:0000313" key="2">
    <source>
        <dbReference type="EMBL" id="CAB4332897.1"/>
    </source>
</evidence>
<dbReference type="Gene3D" id="3.30.470.10">
    <property type="match status" value="1"/>
</dbReference>
<organism evidence="2">
    <name type="scientific">freshwater metagenome</name>
    <dbReference type="NCBI Taxonomy" id="449393"/>
    <lineage>
        <taxon>unclassified sequences</taxon>
        <taxon>metagenomes</taxon>
        <taxon>ecological metagenomes</taxon>
    </lineage>
</organism>
<dbReference type="EMBL" id="CAESAB010000007">
    <property type="protein sequence ID" value="CAB4332897.1"/>
    <property type="molecule type" value="Genomic_DNA"/>
</dbReference>
<dbReference type="PANTHER" id="PTHR42743:SF11">
    <property type="entry name" value="AMINODEOXYCHORISMATE LYASE"/>
    <property type="match status" value="1"/>
</dbReference>
<dbReference type="PANTHER" id="PTHR42743">
    <property type="entry name" value="AMINO-ACID AMINOTRANSFERASE"/>
    <property type="match status" value="1"/>
</dbReference>
<reference evidence="2" key="1">
    <citation type="submission" date="2020-05" db="EMBL/GenBank/DDBJ databases">
        <authorList>
            <person name="Chiriac C."/>
            <person name="Salcher M."/>
            <person name="Ghai R."/>
            <person name="Kavagutti S V."/>
        </authorList>
    </citation>
    <scope>NUCLEOTIDE SEQUENCE</scope>
</reference>
<name>A0A6J5YVK3_9ZZZZ</name>
<dbReference type="GO" id="GO:0003824">
    <property type="term" value="F:catalytic activity"/>
    <property type="evidence" value="ECO:0007669"/>
    <property type="project" value="InterPro"/>
</dbReference>
<dbReference type="InterPro" id="IPR043131">
    <property type="entry name" value="BCAT-like_N"/>
</dbReference>
<comment type="similarity">
    <text evidence="1">Belongs to the class-IV pyridoxal-phosphate-dependent aminotransferase family.</text>
</comment>
<dbReference type="Pfam" id="PF01063">
    <property type="entry name" value="Aminotran_4"/>
    <property type="match status" value="1"/>
</dbReference>
<dbReference type="InterPro" id="IPR050571">
    <property type="entry name" value="Class-IV_PLP-Dep_Aminotrnsfr"/>
</dbReference>
<dbReference type="InterPro" id="IPR036038">
    <property type="entry name" value="Aminotransferase-like"/>
</dbReference>
<dbReference type="AlphaFoldDB" id="A0A6J5YVK3"/>
<dbReference type="GO" id="GO:0046394">
    <property type="term" value="P:carboxylic acid biosynthetic process"/>
    <property type="evidence" value="ECO:0007669"/>
    <property type="project" value="UniProtKB-ARBA"/>
</dbReference>
<dbReference type="InterPro" id="IPR001544">
    <property type="entry name" value="Aminotrans_IV"/>
</dbReference>
<dbReference type="Gene3D" id="3.20.10.10">
    <property type="entry name" value="D-amino Acid Aminotransferase, subunit A, domain 2"/>
    <property type="match status" value="1"/>
</dbReference>
<accession>A0A6J5YVK3</accession>